<organism evidence="3 4">
    <name type="scientific">Anabarilius grahami</name>
    <name type="common">Kanglang fish</name>
    <name type="synonym">Barilius grahami</name>
    <dbReference type="NCBI Taxonomy" id="495550"/>
    <lineage>
        <taxon>Eukaryota</taxon>
        <taxon>Metazoa</taxon>
        <taxon>Chordata</taxon>
        <taxon>Craniata</taxon>
        <taxon>Vertebrata</taxon>
        <taxon>Euteleostomi</taxon>
        <taxon>Actinopterygii</taxon>
        <taxon>Neopterygii</taxon>
        <taxon>Teleostei</taxon>
        <taxon>Ostariophysi</taxon>
        <taxon>Cypriniformes</taxon>
        <taxon>Xenocyprididae</taxon>
        <taxon>Xenocypridinae</taxon>
        <taxon>Xenocypridinae incertae sedis</taxon>
        <taxon>Anabarilius</taxon>
    </lineage>
</organism>
<feature type="compositionally biased region" description="Basic and acidic residues" evidence="1">
    <location>
        <begin position="420"/>
        <end position="429"/>
    </location>
</feature>
<keyword evidence="2" id="KW-0812">Transmembrane</keyword>
<protein>
    <submittedName>
        <fullName evidence="3">Nuclear envelope pore membrane protein POM 121</fullName>
    </submittedName>
</protein>
<dbReference type="EMBL" id="RJVU01007007">
    <property type="protein sequence ID" value="ROL54242.1"/>
    <property type="molecule type" value="Genomic_DNA"/>
</dbReference>
<dbReference type="GO" id="GO:0008139">
    <property type="term" value="F:nuclear localization sequence binding"/>
    <property type="evidence" value="ECO:0007669"/>
    <property type="project" value="TreeGrafter"/>
</dbReference>
<reference evidence="3 4" key="1">
    <citation type="submission" date="2018-10" db="EMBL/GenBank/DDBJ databases">
        <title>Genome assembly for a Yunnan-Guizhou Plateau 3E fish, Anabarilius grahami (Regan), and its evolutionary and genetic applications.</title>
        <authorList>
            <person name="Jiang W."/>
        </authorList>
    </citation>
    <scope>NUCLEOTIDE SEQUENCE [LARGE SCALE GENOMIC DNA]</scope>
    <source>
        <strain evidence="3">AG-KIZ</strain>
        <tissue evidence="3">Muscle</tissue>
    </source>
</reference>
<dbReference type="Proteomes" id="UP000281406">
    <property type="component" value="Unassembled WGS sequence"/>
</dbReference>
<dbReference type="InterPro" id="IPR026054">
    <property type="entry name" value="Nucleoporin"/>
</dbReference>
<dbReference type="PANTHER" id="PTHR23193:SF5">
    <property type="entry name" value="NUCLEAR ENVELOPE PORE MEMBRANE PROTEIN POM 121C-RELATED"/>
    <property type="match status" value="1"/>
</dbReference>
<feature type="region of interest" description="Disordered" evidence="1">
    <location>
        <begin position="817"/>
        <end position="839"/>
    </location>
</feature>
<feature type="compositionally biased region" description="Polar residues" evidence="1">
    <location>
        <begin position="464"/>
        <end position="473"/>
    </location>
</feature>
<evidence type="ECO:0000313" key="3">
    <source>
        <dbReference type="EMBL" id="ROL54242.1"/>
    </source>
</evidence>
<evidence type="ECO:0000313" key="4">
    <source>
        <dbReference type="Proteomes" id="UP000281406"/>
    </source>
</evidence>
<feature type="region of interest" description="Disordered" evidence="1">
    <location>
        <begin position="1105"/>
        <end position="1129"/>
    </location>
</feature>
<keyword evidence="4" id="KW-1185">Reference proteome</keyword>
<evidence type="ECO:0000256" key="2">
    <source>
        <dbReference type="SAM" id="Phobius"/>
    </source>
</evidence>
<sequence length="1305" mass="135794">MSPEDKRRLVVFSAVVFSLFLLLLVLSYIPAYLYILFICVVSCVVYFHKAEELQLFERLGLNPRRGLSVPPALLRWLPGRTLSGVPAASRNKIRKSDARNSFASPSDRHFAGSYYRRDHTISDTVFSPRDILMGSYLAKTEESPSAPLRPAGGSGAFIHPRDQLRERLARPNHAVHTPNRRLSFGDPAGTASRFTITPQRHYPLQQTGTSPIGVMPPAKWDGFHKKNILTQRNSPTVHSPVTVKIARPDPTRSSFFNHLNSPGAATSPGIGAQTDPCSREAVLSVLRESRKREVDEEEKSASSGQKSKRRRHDSSGSSQSAFEPLLANGALSQLVPKPGSLKRGMNSSLNEESNMKRSRTSSISSVSGAPVPSGVPGSVRNPIRSSYSSSQGYPQRRAASSLSLSPFTSPGGSRCQTPERAAKKAREEDATSPSSTSFVKMDKVTTDPAPATTKLTPKSEAPVATSTSDSGCSSGKRKRKIQLVTSNRGDQISLPPPPELGYTITVKDLDMEKKAALSQIQKVLEEPEPEITPPASEPTPAPAPSLTLFSQPVPTSSFGTAPAVSASSPLVSFSTSVPETTPATTTTPAPTIDLTITAPSTASTAPLTLTLVPSITTTTPAAPVSSISNPLLESLKNMKNNPLLNAPTMMGAPTMMATTTAAPEVSVSSLSTPAVSTNASSGVVKSESGFATLQTSFSAPSTTSTLASKPATSMSSAFAQILAQPLQLPSSTPSLGGGGSLFSLIKPVATSASEPPKSTVSAPTTMVTSVNSISNPLSSCFKPIFGAASTTPASTAEIKPTQHTFKPIFGSTTGSGISAFGQTATPTTSTPAAPASQSSGMIFGGLTSAQPTMVSAASAAPATQTPSQSLFGSWTATTTSAPATNTTFQFGAASTTTAAPVLNTNTASASGTTSAFQFGGPKPAPTQQAQSTFTFGQLSANQNSTSAPFGGFGMTNNATTSSVASTTQTTFGSSTFTASATFPGSTQQAPAVPKPFTFGSSGGSSGAPPFAFGAAASTAAPAFGTNSQPTFGAASSGFSFGNTTTPSAAPVFGASTQTVASLPAPAPTFSFGGASTATQNTAQSTPAPPASGGFNFGASLSATPFGTPAPAAQTPGFSFGANNTDNKPAFDAPPSSNLYKQILLSMQKLVCSKFSKWSIFPVCSCFVTRPDEHQLLLLVRHPQECRCRSAVLEPQDLEQWAPPRLVLHQLPFLSERDPRPLGLVGVYKPVGSTRGRSNVADVSPVPFITVIWTLLLLLRLSHLPQTLLLLLLLVQTQQGCQSDLISTTLQTARAGQACRIKAQGA</sequence>
<keyword evidence="2" id="KW-1133">Transmembrane helix</keyword>
<dbReference type="GO" id="GO:0006606">
    <property type="term" value="P:protein import into nucleus"/>
    <property type="evidence" value="ECO:0007669"/>
    <property type="project" value="TreeGrafter"/>
</dbReference>
<dbReference type="OrthoDB" id="6510268at2759"/>
<feature type="region of interest" description="Disordered" evidence="1">
    <location>
        <begin position="288"/>
        <end position="479"/>
    </location>
</feature>
<feature type="region of interest" description="Disordered" evidence="1">
    <location>
        <begin position="573"/>
        <end position="592"/>
    </location>
</feature>
<evidence type="ECO:0000256" key="1">
    <source>
        <dbReference type="SAM" id="MobiDB-lite"/>
    </source>
</evidence>
<dbReference type="GO" id="GO:0005643">
    <property type="term" value="C:nuclear pore"/>
    <property type="evidence" value="ECO:0007669"/>
    <property type="project" value="TreeGrafter"/>
</dbReference>
<feature type="region of interest" description="Disordered" evidence="1">
    <location>
        <begin position="1071"/>
        <end position="1090"/>
    </location>
</feature>
<feature type="region of interest" description="Disordered" evidence="1">
    <location>
        <begin position="248"/>
        <end position="276"/>
    </location>
</feature>
<feature type="transmembrane region" description="Helical" evidence="2">
    <location>
        <begin position="9"/>
        <end position="26"/>
    </location>
</feature>
<name>A0A3N0Z7G3_ANAGA</name>
<dbReference type="GO" id="GO:0017056">
    <property type="term" value="F:structural constituent of nuclear pore"/>
    <property type="evidence" value="ECO:0007669"/>
    <property type="project" value="TreeGrafter"/>
</dbReference>
<feature type="compositionally biased region" description="Polar residues" evidence="1">
    <location>
        <begin position="251"/>
        <end position="264"/>
    </location>
</feature>
<dbReference type="Pfam" id="PF15229">
    <property type="entry name" value="POM121"/>
    <property type="match status" value="1"/>
</dbReference>
<feature type="compositionally biased region" description="Low complexity" evidence="1">
    <location>
        <begin position="360"/>
        <end position="379"/>
    </location>
</feature>
<gene>
    <name evidence="3" type="ORF">DPX16_10665</name>
</gene>
<dbReference type="GO" id="GO:0006405">
    <property type="term" value="P:RNA export from nucleus"/>
    <property type="evidence" value="ECO:0007669"/>
    <property type="project" value="TreeGrafter"/>
</dbReference>
<keyword evidence="2" id="KW-0472">Membrane</keyword>
<feature type="compositionally biased region" description="Low complexity" evidence="1">
    <location>
        <begin position="1072"/>
        <end position="1090"/>
    </location>
</feature>
<accession>A0A3N0Z7G3</accession>
<proteinExistence type="predicted"/>
<comment type="caution">
    <text evidence="3">The sequence shown here is derived from an EMBL/GenBank/DDBJ whole genome shotgun (WGS) entry which is preliminary data.</text>
</comment>
<feature type="compositionally biased region" description="Low complexity" evidence="1">
    <location>
        <begin position="822"/>
        <end position="839"/>
    </location>
</feature>
<feature type="region of interest" description="Disordered" evidence="1">
    <location>
        <begin position="982"/>
        <end position="1003"/>
    </location>
</feature>
<feature type="compositionally biased region" description="Polar residues" evidence="1">
    <location>
        <begin position="383"/>
        <end position="416"/>
    </location>
</feature>
<dbReference type="PANTHER" id="PTHR23193">
    <property type="entry name" value="NUCLEAR PORE COMPLEX PROTEIN NUP"/>
    <property type="match status" value="1"/>
</dbReference>